<protein>
    <submittedName>
        <fullName evidence="1">Uncharacterized protein</fullName>
    </submittedName>
</protein>
<dbReference type="AlphaFoldDB" id="A0A2T4Z6S4"/>
<dbReference type="RefSeq" id="WP_170105031.1">
    <property type="nucleotide sequence ID" value="NZ_PZZP01000001.1"/>
</dbReference>
<gene>
    <name evidence="1" type="ORF">C8J48_0141</name>
</gene>
<comment type="caution">
    <text evidence="1">The sequence shown here is derived from an EMBL/GenBank/DDBJ whole genome shotgun (WGS) entry which is preliminary data.</text>
</comment>
<name>A0A2T4Z6S4_9BACL</name>
<keyword evidence="2" id="KW-1185">Reference proteome</keyword>
<sequence>MRFVRKQPISPVQEELPVPAGIIPHFLLKRKKKAAPLAQGPANHAAQKKVH</sequence>
<dbReference type="EMBL" id="PZZP01000001">
    <property type="protein sequence ID" value="PTM57592.1"/>
    <property type="molecule type" value="Genomic_DNA"/>
</dbReference>
<reference evidence="1 2" key="1">
    <citation type="submission" date="2018-04" db="EMBL/GenBank/DDBJ databases">
        <title>Genomic Encyclopedia of Archaeal and Bacterial Type Strains, Phase II (KMG-II): from individual species to whole genera.</title>
        <authorList>
            <person name="Goeker M."/>
        </authorList>
    </citation>
    <scope>NUCLEOTIDE SEQUENCE [LARGE SCALE GENOMIC DNA]</scope>
    <source>
        <strain evidence="1 2">DSM 45169</strain>
    </source>
</reference>
<accession>A0A2T4Z6S4</accession>
<dbReference type="Proteomes" id="UP000241639">
    <property type="component" value="Unassembled WGS sequence"/>
</dbReference>
<evidence type="ECO:0000313" key="2">
    <source>
        <dbReference type="Proteomes" id="UP000241639"/>
    </source>
</evidence>
<proteinExistence type="predicted"/>
<organism evidence="1 2">
    <name type="scientific">Desmospora activa DSM 45169</name>
    <dbReference type="NCBI Taxonomy" id="1121389"/>
    <lineage>
        <taxon>Bacteria</taxon>
        <taxon>Bacillati</taxon>
        <taxon>Bacillota</taxon>
        <taxon>Bacilli</taxon>
        <taxon>Bacillales</taxon>
        <taxon>Thermoactinomycetaceae</taxon>
        <taxon>Desmospora</taxon>
    </lineage>
</organism>
<evidence type="ECO:0000313" key="1">
    <source>
        <dbReference type="EMBL" id="PTM57592.1"/>
    </source>
</evidence>